<dbReference type="Proteomes" id="UP001189429">
    <property type="component" value="Unassembled WGS sequence"/>
</dbReference>
<reference evidence="2" key="1">
    <citation type="submission" date="2023-10" db="EMBL/GenBank/DDBJ databases">
        <authorList>
            <person name="Chen Y."/>
            <person name="Shah S."/>
            <person name="Dougan E. K."/>
            <person name="Thang M."/>
            <person name="Chan C."/>
        </authorList>
    </citation>
    <scope>NUCLEOTIDE SEQUENCE [LARGE SCALE GENOMIC DNA]</scope>
</reference>
<evidence type="ECO:0000313" key="2">
    <source>
        <dbReference type="EMBL" id="CAK0884248.1"/>
    </source>
</evidence>
<protein>
    <submittedName>
        <fullName evidence="2">Uncharacterized protein</fullName>
    </submittedName>
</protein>
<evidence type="ECO:0000256" key="1">
    <source>
        <dbReference type="SAM" id="MobiDB-lite"/>
    </source>
</evidence>
<name>A0ABN9WD50_9DINO</name>
<dbReference type="EMBL" id="CAUYUJ010018520">
    <property type="protein sequence ID" value="CAK0884248.1"/>
    <property type="molecule type" value="Genomic_DNA"/>
</dbReference>
<feature type="compositionally biased region" description="Low complexity" evidence="1">
    <location>
        <begin position="93"/>
        <end position="111"/>
    </location>
</feature>
<feature type="region of interest" description="Disordered" evidence="1">
    <location>
        <begin position="1"/>
        <end position="111"/>
    </location>
</feature>
<evidence type="ECO:0000313" key="3">
    <source>
        <dbReference type="Proteomes" id="UP001189429"/>
    </source>
</evidence>
<gene>
    <name evidence="2" type="ORF">PCOR1329_LOCUS66241</name>
</gene>
<accession>A0ABN9WD50</accession>
<comment type="caution">
    <text evidence="2">The sequence shown here is derived from an EMBL/GenBank/DDBJ whole genome shotgun (WGS) entry which is preliminary data.</text>
</comment>
<proteinExistence type="predicted"/>
<sequence length="111" mass="11894">MSPSGGDDPEAGRFATSRKISPRSPKPNWTDLAGESSLASGQAGQRAHCDGKHNAPPPPPKCRLTNRRAVAMSRHSPASAPIRWLPRPRVRSARAAPTAQSATTSAQRLWH</sequence>
<organism evidence="2 3">
    <name type="scientific">Prorocentrum cordatum</name>
    <dbReference type="NCBI Taxonomy" id="2364126"/>
    <lineage>
        <taxon>Eukaryota</taxon>
        <taxon>Sar</taxon>
        <taxon>Alveolata</taxon>
        <taxon>Dinophyceae</taxon>
        <taxon>Prorocentrales</taxon>
        <taxon>Prorocentraceae</taxon>
        <taxon>Prorocentrum</taxon>
    </lineage>
</organism>
<keyword evidence="3" id="KW-1185">Reference proteome</keyword>